<protein>
    <recommendedName>
        <fullName evidence="4">DUF304 domain-containing protein</fullName>
    </recommendedName>
</protein>
<evidence type="ECO:0000256" key="1">
    <source>
        <dbReference type="SAM" id="Phobius"/>
    </source>
</evidence>
<keyword evidence="1" id="KW-0472">Membrane</keyword>
<dbReference type="Proteomes" id="UP000659124">
    <property type="component" value="Unassembled WGS sequence"/>
</dbReference>
<keyword evidence="1" id="KW-1133">Transmembrane helix</keyword>
<feature type="transmembrane region" description="Helical" evidence="1">
    <location>
        <begin position="207"/>
        <end position="230"/>
    </location>
</feature>
<organism evidence="2 3">
    <name type="scientific">Chitinophaga qingshengii</name>
    <dbReference type="NCBI Taxonomy" id="1569794"/>
    <lineage>
        <taxon>Bacteria</taxon>
        <taxon>Pseudomonadati</taxon>
        <taxon>Bacteroidota</taxon>
        <taxon>Chitinophagia</taxon>
        <taxon>Chitinophagales</taxon>
        <taxon>Chitinophagaceae</taxon>
        <taxon>Chitinophaga</taxon>
    </lineage>
</organism>
<dbReference type="RefSeq" id="WP_188087687.1">
    <property type="nucleotide sequence ID" value="NZ_JACVFC010000001.1"/>
</dbReference>
<dbReference type="EMBL" id="JACVFC010000001">
    <property type="protein sequence ID" value="MBC9930622.1"/>
    <property type="molecule type" value="Genomic_DNA"/>
</dbReference>
<keyword evidence="1" id="KW-0812">Transmembrane</keyword>
<comment type="caution">
    <text evidence="2">The sequence shown here is derived from an EMBL/GenBank/DDBJ whole genome shotgun (WGS) entry which is preliminary data.</text>
</comment>
<sequence>MISYIEEKEFRFQGLDRRTEMRLSLMVIPITVVLVGGAFIGMWVGFSINFDRLPVKLMTAMIIGLVLLIYGLVVKRAPHKEWVIRVVNNRLLITFGDQRFDIPLENLRRIENMGQQGFRYLTLVTKDGQQVRIRAGVTAMTPFSKEEDLHTVDQFIKYLKPYIDKHFNQKILKNKIVPVAFPNFGVYIVKSETIKYSFINKMTPGQVIVFGLALGLLFVFLMLQVLFYFMD</sequence>
<keyword evidence="3" id="KW-1185">Reference proteome</keyword>
<feature type="transmembrane region" description="Helical" evidence="1">
    <location>
        <begin position="21"/>
        <end position="45"/>
    </location>
</feature>
<reference evidence="2 3" key="1">
    <citation type="submission" date="2020-09" db="EMBL/GenBank/DDBJ databases">
        <title>Genome sequences of type strains of Chitinophaga qingshengii and Chitinophaga varians.</title>
        <authorList>
            <person name="Kittiwongwattana C."/>
        </authorList>
    </citation>
    <scope>NUCLEOTIDE SEQUENCE [LARGE SCALE GENOMIC DNA]</scope>
    <source>
        <strain evidence="2 3">JCM 30026</strain>
    </source>
</reference>
<evidence type="ECO:0000313" key="3">
    <source>
        <dbReference type="Proteomes" id="UP000659124"/>
    </source>
</evidence>
<evidence type="ECO:0000313" key="2">
    <source>
        <dbReference type="EMBL" id="MBC9930622.1"/>
    </source>
</evidence>
<evidence type="ECO:0008006" key="4">
    <source>
        <dbReference type="Google" id="ProtNLM"/>
    </source>
</evidence>
<name>A0ABR7TJF6_9BACT</name>
<gene>
    <name evidence="2" type="ORF">ICL07_09580</name>
</gene>
<feature type="transmembrane region" description="Helical" evidence="1">
    <location>
        <begin position="57"/>
        <end position="74"/>
    </location>
</feature>
<proteinExistence type="predicted"/>
<accession>A0ABR7TJF6</accession>